<dbReference type="SMART" id="SM00914">
    <property type="entry name" value="IDEAL"/>
    <property type="match status" value="1"/>
</dbReference>
<accession>A0A2X0RKK5</accession>
<dbReference type="Pfam" id="PF08858">
    <property type="entry name" value="IDEAL"/>
    <property type="match status" value="1"/>
</dbReference>
<organism evidence="1 2">
    <name type="scientific">Paenibacillus polymyxa</name>
    <name type="common">Bacillus polymyxa</name>
    <dbReference type="NCBI Taxonomy" id="1406"/>
    <lineage>
        <taxon>Bacteria</taxon>
        <taxon>Bacillati</taxon>
        <taxon>Bacillota</taxon>
        <taxon>Bacilli</taxon>
        <taxon>Bacillales</taxon>
        <taxon>Paenibacillaceae</taxon>
        <taxon>Paenibacillus</taxon>
    </lineage>
</organism>
<name>A0A2X0RKK5_PAEPO</name>
<sequence>MLEVHPMDKMKVTYEVMLGLSAEMVLDEALRKHRSEKLYKDIDEALASGDEVAFRHLTDELKAMS</sequence>
<dbReference type="Gene3D" id="4.10.810.10">
    <property type="entry name" value="Virus Scaffolding Protein, Chain A"/>
    <property type="match status" value="1"/>
</dbReference>
<dbReference type="InterPro" id="IPR027393">
    <property type="entry name" value="Virus_scaffolding_prot_C"/>
</dbReference>
<gene>
    <name evidence="1" type="primary">M1_3257</name>
    <name evidence="1" type="ORF">NCTC10343_03385</name>
</gene>
<dbReference type="InterPro" id="IPR014957">
    <property type="entry name" value="IDEAL_dom"/>
</dbReference>
<evidence type="ECO:0000313" key="1">
    <source>
        <dbReference type="EMBL" id="SUA70512.1"/>
    </source>
</evidence>
<evidence type="ECO:0000313" key="2">
    <source>
        <dbReference type="Proteomes" id="UP000254400"/>
    </source>
</evidence>
<dbReference type="Proteomes" id="UP000254400">
    <property type="component" value="Unassembled WGS sequence"/>
</dbReference>
<reference evidence="1 2" key="1">
    <citation type="submission" date="2018-06" db="EMBL/GenBank/DDBJ databases">
        <authorList>
            <consortium name="Pathogen Informatics"/>
            <person name="Doyle S."/>
        </authorList>
    </citation>
    <scope>NUCLEOTIDE SEQUENCE [LARGE SCALE GENOMIC DNA]</scope>
    <source>
        <strain evidence="1 2">NCTC10343</strain>
    </source>
</reference>
<dbReference type="EMBL" id="UGSC01000001">
    <property type="protein sequence ID" value="SUA70512.1"/>
    <property type="molecule type" value="Genomic_DNA"/>
</dbReference>
<proteinExistence type="predicted"/>
<dbReference type="AlphaFoldDB" id="A0A2X0RKK5"/>
<protein>
    <submittedName>
        <fullName evidence="1">UPF0302 protein</fullName>
    </submittedName>
</protein>